<dbReference type="GO" id="GO:0000398">
    <property type="term" value="P:mRNA splicing, via spliceosome"/>
    <property type="evidence" value="ECO:0007669"/>
    <property type="project" value="InterPro"/>
</dbReference>
<protein>
    <submittedName>
        <fullName evidence="4">Coiled-coil domain-containing protein 94-like</fullName>
    </submittedName>
</protein>
<dbReference type="InterPro" id="IPR025312">
    <property type="entry name" value="DUF4216"/>
</dbReference>
<dbReference type="GeneID" id="105178806"/>
<feature type="compositionally biased region" description="Acidic residues" evidence="1">
    <location>
        <begin position="221"/>
        <end position="243"/>
    </location>
</feature>
<dbReference type="Proteomes" id="UP000504604">
    <property type="component" value="Unplaced"/>
</dbReference>
<dbReference type="PANTHER" id="PTHR48258:SF4">
    <property type="entry name" value="DUF4216 DOMAIN-CONTAINING PROTEIN"/>
    <property type="match status" value="1"/>
</dbReference>
<evidence type="ECO:0000259" key="2">
    <source>
        <dbReference type="Pfam" id="PF13952"/>
    </source>
</evidence>
<sequence>MRIPFELCCNECGRQTYKGERFWGLKEKAGKDSCFDVEIYRFQFQCPSCRADFFIKSDPGRYDYIVESGATLVMIIQLDYPLIPNIHIVLFKCRWVDLVRDMKVHPCYHLVDLNFKKVHEKNEPFILTQQALQVYYTEYPSMKRDKVERIFACKTKARRVIDDFLWTEVAFQEDETIPTRQVATNNHNYDLNDPNDIQLVIELSIANQQGVGLSRSGNCESNDEFDEDNIDEDYKTEEDNNYD</sequence>
<dbReference type="InterPro" id="IPR007590">
    <property type="entry name" value="Saf4/Yju2"/>
</dbReference>
<dbReference type="KEGG" id="sind:105178806"/>
<reference evidence="4" key="1">
    <citation type="submission" date="2025-08" db="UniProtKB">
        <authorList>
            <consortium name="RefSeq"/>
        </authorList>
    </citation>
    <scope>IDENTIFICATION</scope>
</reference>
<evidence type="ECO:0000313" key="3">
    <source>
        <dbReference type="Proteomes" id="UP000504604"/>
    </source>
</evidence>
<evidence type="ECO:0000313" key="4">
    <source>
        <dbReference type="RefSeq" id="XP_011100654.1"/>
    </source>
</evidence>
<gene>
    <name evidence="4" type="primary">LOC105178806</name>
</gene>
<dbReference type="Pfam" id="PF13952">
    <property type="entry name" value="DUF4216"/>
    <property type="match status" value="1"/>
</dbReference>
<dbReference type="InParanoid" id="A0A6I9UMW9"/>
<organism evidence="3 4">
    <name type="scientific">Sesamum indicum</name>
    <name type="common">Oriental sesame</name>
    <name type="synonym">Sesamum orientale</name>
    <dbReference type="NCBI Taxonomy" id="4182"/>
    <lineage>
        <taxon>Eukaryota</taxon>
        <taxon>Viridiplantae</taxon>
        <taxon>Streptophyta</taxon>
        <taxon>Embryophyta</taxon>
        <taxon>Tracheophyta</taxon>
        <taxon>Spermatophyta</taxon>
        <taxon>Magnoliopsida</taxon>
        <taxon>eudicotyledons</taxon>
        <taxon>Gunneridae</taxon>
        <taxon>Pentapetalae</taxon>
        <taxon>asterids</taxon>
        <taxon>lamiids</taxon>
        <taxon>Lamiales</taxon>
        <taxon>Pedaliaceae</taxon>
        <taxon>Sesamum</taxon>
    </lineage>
</organism>
<keyword evidence="3" id="KW-1185">Reference proteome</keyword>
<name>A0A6I9UMW9_SESIN</name>
<proteinExistence type="predicted"/>
<dbReference type="AlphaFoldDB" id="A0A6I9UMW9"/>
<feature type="region of interest" description="Disordered" evidence="1">
    <location>
        <begin position="212"/>
        <end position="243"/>
    </location>
</feature>
<dbReference type="Pfam" id="PF04502">
    <property type="entry name" value="Saf4_Yju2"/>
    <property type="match status" value="1"/>
</dbReference>
<feature type="domain" description="DUF4216" evidence="2">
    <location>
        <begin position="76"/>
        <end position="143"/>
    </location>
</feature>
<accession>A0A6I9UMW9</accession>
<dbReference type="OrthoDB" id="906566at2759"/>
<evidence type="ECO:0000256" key="1">
    <source>
        <dbReference type="SAM" id="MobiDB-lite"/>
    </source>
</evidence>
<dbReference type="PANTHER" id="PTHR48258">
    <property type="entry name" value="DUF4218 DOMAIN-CONTAINING PROTEIN-RELATED"/>
    <property type="match status" value="1"/>
</dbReference>
<dbReference type="RefSeq" id="XP_011100654.1">
    <property type="nucleotide sequence ID" value="XM_011102352.1"/>
</dbReference>